<reference evidence="1 2" key="1">
    <citation type="submission" date="2014-10" db="EMBL/GenBank/DDBJ databases">
        <title>Draft genome of the hookworm Ancylostoma caninum.</title>
        <authorList>
            <person name="Mitreva M."/>
        </authorList>
    </citation>
    <scope>NUCLEOTIDE SEQUENCE [LARGE SCALE GENOMIC DNA]</scope>
    <source>
        <strain evidence="1 2">Baltimore</strain>
    </source>
</reference>
<dbReference type="SUPFAM" id="SSF47954">
    <property type="entry name" value="Cyclin-like"/>
    <property type="match status" value="1"/>
</dbReference>
<gene>
    <name evidence="1" type="ORF">ANCCAN_05807</name>
</gene>
<dbReference type="AlphaFoldDB" id="A0A368GUT1"/>
<evidence type="ECO:0000313" key="1">
    <source>
        <dbReference type="EMBL" id="RCN48122.1"/>
    </source>
</evidence>
<dbReference type="Gene3D" id="1.10.472.10">
    <property type="entry name" value="Cyclin-like"/>
    <property type="match status" value="1"/>
</dbReference>
<accession>A0A368GUT1</accession>
<dbReference type="InterPro" id="IPR036915">
    <property type="entry name" value="Cyclin-like_sf"/>
</dbReference>
<comment type="caution">
    <text evidence="1">The sequence shown here is derived from an EMBL/GenBank/DDBJ whole genome shotgun (WGS) entry which is preliminary data.</text>
</comment>
<dbReference type="Pfam" id="PF21797">
    <property type="entry name" value="CycT2-like_C"/>
    <property type="match status" value="1"/>
</dbReference>
<protein>
    <submittedName>
        <fullName evidence="1">Uncharacterized protein</fullName>
    </submittedName>
</protein>
<keyword evidence="2" id="KW-1185">Reference proteome</keyword>
<sequence length="146" mass="16724">MPHQFILAAVHEIAHNNKILIECVYFFATDVLCVTNWAIRYNASAIACDLHLVCAYARYQVLVNTFPILPSSRTEVSRLILDLSTRIRTESVVWFEKLDPCMTHELLNEMSPEFVSTYKSCRKWLEFTRFVAKGIEKPSTPSPSPA</sequence>
<dbReference type="EMBL" id="JOJR01000051">
    <property type="protein sequence ID" value="RCN48122.1"/>
    <property type="molecule type" value="Genomic_DNA"/>
</dbReference>
<dbReference type="Proteomes" id="UP000252519">
    <property type="component" value="Unassembled WGS sequence"/>
</dbReference>
<dbReference type="OrthoDB" id="10542840at2759"/>
<dbReference type="STRING" id="29170.A0A368GUT1"/>
<proteinExistence type="predicted"/>
<name>A0A368GUT1_ANCCA</name>
<evidence type="ECO:0000313" key="2">
    <source>
        <dbReference type="Proteomes" id="UP000252519"/>
    </source>
</evidence>
<organism evidence="1 2">
    <name type="scientific">Ancylostoma caninum</name>
    <name type="common">Dog hookworm</name>
    <dbReference type="NCBI Taxonomy" id="29170"/>
    <lineage>
        <taxon>Eukaryota</taxon>
        <taxon>Metazoa</taxon>
        <taxon>Ecdysozoa</taxon>
        <taxon>Nematoda</taxon>
        <taxon>Chromadorea</taxon>
        <taxon>Rhabditida</taxon>
        <taxon>Rhabditina</taxon>
        <taxon>Rhabditomorpha</taxon>
        <taxon>Strongyloidea</taxon>
        <taxon>Ancylostomatidae</taxon>
        <taxon>Ancylostomatinae</taxon>
        <taxon>Ancylostoma</taxon>
    </lineage>
</organism>